<reference evidence="3 5" key="1">
    <citation type="journal article" date="2009" name="Proc. Natl. Acad. Sci. U.S.A.">
        <title>Hamiltonella defensa, genome evolution of protective bacterial endosymbiont from pathogenic ancestors.</title>
        <authorList>
            <person name="Degnan P.H."/>
            <person name="Yu Y."/>
            <person name="Sisneros N."/>
            <person name="Wing R.A."/>
            <person name="Moran N.A."/>
        </authorList>
    </citation>
    <scope>NUCLEOTIDE SEQUENCE [LARGE SCALE GENOMIC DNA]</scope>
    <source>
        <strain evidence="5">5AT</strain>
        <strain evidence="3">T5A</strain>
    </source>
</reference>
<keyword evidence="3" id="KW-0695">RNA-directed DNA polymerase</keyword>
<dbReference type="Pfam" id="PF00078">
    <property type="entry name" value="RVT_1"/>
    <property type="match status" value="1"/>
</dbReference>
<proteinExistence type="inferred from homology"/>
<feature type="domain" description="Reverse transcriptase" evidence="2">
    <location>
        <begin position="96"/>
        <end position="331"/>
    </location>
</feature>
<organism evidence="3 5">
    <name type="scientific">Hamiltonella defensa subsp. Acyrthosiphon pisum (strain 5AT)</name>
    <dbReference type="NCBI Taxonomy" id="572265"/>
    <lineage>
        <taxon>Bacteria</taxon>
        <taxon>Pseudomonadati</taxon>
        <taxon>Pseudomonadota</taxon>
        <taxon>Gammaproteobacteria</taxon>
        <taxon>Enterobacterales</taxon>
        <taxon>Enterobacteriaceae</taxon>
        <taxon>aphid secondary symbionts</taxon>
        <taxon>Candidatus Williamhamiltonella</taxon>
    </lineage>
</organism>
<dbReference type="EMBL" id="CP001277">
    <property type="protein sequence ID" value="ACQ68525.1"/>
    <property type="molecule type" value="Genomic_DNA"/>
</dbReference>
<dbReference type="NCBIfam" id="TIGR04416">
    <property type="entry name" value="group_II_RT_mat"/>
    <property type="match status" value="1"/>
</dbReference>
<dbReference type="Pfam" id="PF08388">
    <property type="entry name" value="GIIM"/>
    <property type="match status" value="1"/>
</dbReference>
<protein>
    <submittedName>
        <fullName evidence="3">Group II intron encoded reverse transcriptase</fullName>
    </submittedName>
</protein>
<dbReference type="Proteomes" id="UP000002334">
    <property type="component" value="Chromosome"/>
</dbReference>
<dbReference type="KEGG" id="hde:HDEF_1937"/>
<name>C4K5N9_HAMD5</name>
<dbReference type="PANTHER" id="PTHR34047:SF10">
    <property type="entry name" value="GROUP II INTRON-ASSOCIATED OPEN READING FRAME"/>
    <property type="match status" value="1"/>
</dbReference>
<accession>C4K5N9</accession>
<keyword evidence="3" id="KW-0808">Transferase</keyword>
<keyword evidence="5" id="KW-1185">Reference proteome</keyword>
<dbReference type="InterPro" id="IPR030931">
    <property type="entry name" value="Group_II_RT_mat"/>
</dbReference>
<dbReference type="Gene3D" id="1.10.30.50">
    <property type="match status" value="1"/>
</dbReference>
<dbReference type="InterPro" id="IPR000477">
    <property type="entry name" value="RT_dom"/>
</dbReference>
<dbReference type="GeneID" id="66261509"/>
<dbReference type="InterPro" id="IPR003615">
    <property type="entry name" value="HNH_nuc"/>
</dbReference>
<dbReference type="PROSITE" id="PS50878">
    <property type="entry name" value="RT_POL"/>
    <property type="match status" value="1"/>
</dbReference>
<evidence type="ECO:0000313" key="3">
    <source>
        <dbReference type="EMBL" id="ACQ67882.1"/>
    </source>
</evidence>
<comment type="similarity">
    <text evidence="1">Belongs to the bacterial reverse transcriptase family.</text>
</comment>
<dbReference type="KEGG" id="hde:HDEF_1223"/>
<sequence length="570" mass="66831">MPMANVINQNYEQQLEWHAINWRVVTAMINNLRQRIYRASATGDLKKVRNLQKLMMKSRANHLLAIRKVTQVNRGKHTAGVDNQVINDHKGREHLYKLLSQTTSEKVYPVKRVYIAKKNGKKRPLGIPTILDRCRQAIVKSALEPYWEAKFEPVSYGFRPGRSAHDAIQKIFCIARARGTRHWVLDADIKGAFDNIDHNFLIKKIGGFPERNMIKQWLQAGVLEHGNYIPNVAGTPQGGIISPLLANIALHGMETLLGIQYWKNGTPKQGQPYAVVRYADDFVVFGKSREECETAKIKLQIWLAQRGLALSEEKTSIKHLKEGFDFLGFNIRHYDNRHRKRGYILLTKPSKESMKRYKQQMRMTWKGIIGMPTQEGIRQLNAKIIGWCNYYRIGASKRTFSALDQWMWIRQRRYLYRRHPNKHWWWRRKHYLGKIPGREDYSVFMDKSTGGFLWKHAWTKIQRHWLVPKNASPDNPELRDYWRNRQARKQPFIYGVKVNLYKRQKGYCPLCDQELDNGEQLHVHHIQPKAEGGDNKLANLRLLHANCHRQLHSKKRKNVEVSKLREPYAG</sequence>
<dbReference type="GO" id="GO:0003676">
    <property type="term" value="F:nucleic acid binding"/>
    <property type="evidence" value="ECO:0007669"/>
    <property type="project" value="InterPro"/>
</dbReference>
<dbReference type="InterPro" id="IPR002711">
    <property type="entry name" value="HNH"/>
</dbReference>
<dbReference type="eggNOG" id="COG3344">
    <property type="taxonomic scope" value="Bacteria"/>
</dbReference>
<evidence type="ECO:0000313" key="4">
    <source>
        <dbReference type="EMBL" id="ACQ68525.1"/>
    </source>
</evidence>
<dbReference type="GO" id="GO:0008270">
    <property type="term" value="F:zinc ion binding"/>
    <property type="evidence" value="ECO:0007669"/>
    <property type="project" value="InterPro"/>
</dbReference>
<dbReference type="Pfam" id="PF01844">
    <property type="entry name" value="HNH"/>
    <property type="match status" value="1"/>
</dbReference>
<dbReference type="eggNOG" id="COG1403">
    <property type="taxonomic scope" value="Bacteria"/>
</dbReference>
<dbReference type="RefSeq" id="WP_015873676.1">
    <property type="nucleotide sequence ID" value="NC_012751.1"/>
</dbReference>
<gene>
    <name evidence="3" type="ordered locus">HDEF_1223</name>
    <name evidence="4" type="ordered locus">HDEF_1937</name>
</gene>
<dbReference type="GO" id="GO:0004519">
    <property type="term" value="F:endonuclease activity"/>
    <property type="evidence" value="ECO:0007669"/>
    <property type="project" value="InterPro"/>
</dbReference>
<dbReference type="InterPro" id="IPR043502">
    <property type="entry name" value="DNA/RNA_pol_sf"/>
</dbReference>
<dbReference type="PANTHER" id="PTHR34047">
    <property type="entry name" value="NUCLEAR INTRON MATURASE 1, MITOCHONDRIAL-RELATED"/>
    <property type="match status" value="1"/>
</dbReference>
<dbReference type="SUPFAM" id="SSF56672">
    <property type="entry name" value="DNA/RNA polymerases"/>
    <property type="match status" value="1"/>
</dbReference>
<dbReference type="EMBL" id="CP001277">
    <property type="protein sequence ID" value="ACQ67882.1"/>
    <property type="molecule type" value="Genomic_DNA"/>
</dbReference>
<dbReference type="InterPro" id="IPR051083">
    <property type="entry name" value="GrpII_Intron_Splice-Mob/Def"/>
</dbReference>
<dbReference type="CDD" id="cd01651">
    <property type="entry name" value="RT_G2_intron"/>
    <property type="match status" value="1"/>
</dbReference>
<evidence type="ECO:0000259" key="2">
    <source>
        <dbReference type="PROSITE" id="PS50878"/>
    </source>
</evidence>
<dbReference type="InterPro" id="IPR013597">
    <property type="entry name" value="Mat_intron_G2"/>
</dbReference>
<evidence type="ECO:0000256" key="1">
    <source>
        <dbReference type="ARBA" id="ARBA00034120"/>
    </source>
</evidence>
<dbReference type="GO" id="GO:0003964">
    <property type="term" value="F:RNA-directed DNA polymerase activity"/>
    <property type="evidence" value="ECO:0007669"/>
    <property type="project" value="UniProtKB-KW"/>
</dbReference>
<dbReference type="HOGENOM" id="CLU_013584_15_4_6"/>
<dbReference type="Pfam" id="PF13655">
    <property type="entry name" value="RVT_N"/>
    <property type="match status" value="1"/>
</dbReference>
<dbReference type="CDD" id="cd00085">
    <property type="entry name" value="HNHc"/>
    <property type="match status" value="1"/>
</dbReference>
<evidence type="ECO:0000313" key="5">
    <source>
        <dbReference type="Proteomes" id="UP000002334"/>
    </source>
</evidence>
<dbReference type="AlphaFoldDB" id="C4K5N9"/>
<dbReference type="InterPro" id="IPR025960">
    <property type="entry name" value="RVT_N"/>
</dbReference>
<keyword evidence="3" id="KW-0548">Nucleotidyltransferase</keyword>
<dbReference type="SMART" id="SM00507">
    <property type="entry name" value="HNHc"/>
    <property type="match status" value="1"/>
</dbReference>